<feature type="region of interest" description="Disordered" evidence="1">
    <location>
        <begin position="1"/>
        <end position="35"/>
    </location>
</feature>
<proteinExistence type="predicted"/>
<comment type="caution">
    <text evidence="2">The sequence shown here is derived from an EMBL/GenBank/DDBJ whole genome shotgun (WGS) entry which is preliminary data.</text>
</comment>
<feature type="region of interest" description="Disordered" evidence="1">
    <location>
        <begin position="49"/>
        <end position="80"/>
    </location>
</feature>
<sequence>MPRKRYTPEQIINSLKGSRSADKPGKHHKSSCKTSGYFPANLLQVEKRIWRNEDKPGKKAKGAGKGKCQAKETGSRSGFR</sequence>
<accession>X1FBC8</accession>
<evidence type="ECO:0000313" key="2">
    <source>
        <dbReference type="EMBL" id="GAH42941.1"/>
    </source>
</evidence>
<name>X1FBC8_9ZZZZ</name>
<dbReference type="EMBL" id="BARU01011244">
    <property type="protein sequence ID" value="GAH42941.1"/>
    <property type="molecule type" value="Genomic_DNA"/>
</dbReference>
<evidence type="ECO:0000256" key="1">
    <source>
        <dbReference type="SAM" id="MobiDB-lite"/>
    </source>
</evidence>
<gene>
    <name evidence="2" type="ORF">S03H2_21177</name>
</gene>
<reference evidence="2" key="1">
    <citation type="journal article" date="2014" name="Front. Microbiol.">
        <title>High frequency of phylogenetically diverse reductive dehalogenase-homologous genes in deep subseafloor sedimentary metagenomes.</title>
        <authorList>
            <person name="Kawai M."/>
            <person name="Futagami T."/>
            <person name="Toyoda A."/>
            <person name="Takaki Y."/>
            <person name="Nishi S."/>
            <person name="Hori S."/>
            <person name="Arai W."/>
            <person name="Tsubouchi T."/>
            <person name="Morono Y."/>
            <person name="Uchiyama I."/>
            <person name="Ito T."/>
            <person name="Fujiyama A."/>
            <person name="Inagaki F."/>
            <person name="Takami H."/>
        </authorList>
    </citation>
    <scope>NUCLEOTIDE SEQUENCE</scope>
    <source>
        <strain evidence="2">Expedition CK06-06</strain>
    </source>
</reference>
<dbReference type="AlphaFoldDB" id="X1FBC8"/>
<organism evidence="2">
    <name type="scientific">marine sediment metagenome</name>
    <dbReference type="NCBI Taxonomy" id="412755"/>
    <lineage>
        <taxon>unclassified sequences</taxon>
        <taxon>metagenomes</taxon>
        <taxon>ecological metagenomes</taxon>
    </lineage>
</organism>
<protein>
    <submittedName>
        <fullName evidence="2">Uncharacterized protein</fullName>
    </submittedName>
</protein>